<proteinExistence type="predicted"/>
<dbReference type="STRING" id="573321.SAMN04488505_104472"/>
<name>A0A1H7YM92_9BACT</name>
<reference evidence="2 3" key="1">
    <citation type="submission" date="2016-10" db="EMBL/GenBank/DDBJ databases">
        <authorList>
            <person name="de Groot N.N."/>
        </authorList>
    </citation>
    <scope>NUCLEOTIDE SEQUENCE [LARGE SCALE GENOMIC DNA]</scope>
    <source>
        <strain evidence="2 3">DSM 21039</strain>
    </source>
</reference>
<dbReference type="SUPFAM" id="SSF69255">
    <property type="entry name" value="gp5 N-terminal domain-like"/>
    <property type="match status" value="1"/>
</dbReference>
<evidence type="ECO:0000313" key="2">
    <source>
        <dbReference type="EMBL" id="SEM46427.1"/>
    </source>
</evidence>
<sequence length="604" mass="63678">MAATSPTNVQDPTLRVTVTANGKDIQDLYPILSVRVHHEINRISYAEVVILDGTTSETQSGVAGDFPASDSAYFVPGATLVITAGYGLVAGTQIFTGIIVKQSIQANESGTFSLTVTCKHSAVKMTINKKDAVFANQTDSAIMSTLVGNSGLSATVTATTDVNELMFQKFATDWDFLLARAEFNGYLVSLKDDQIIVGPPQVSGSAVLMVAFGESINSFHAELNAEKQPASLSASAWDPQTLALLESSATEPTLNEQGNPAPKAMGSLLQETPLQLVANTPLTQAELKTWADSALLRLRLQAVRGKVSFMGNATVLPNTLIELSGVGTRFDGTAYVTAVTHEMKDGEWETHVKFGLDSTPIYEKNNFTYFPANGQLPAMQGLQLGEVMSISMDPGAEYRVQVKLASTATGQTGTWARLGNLYATSNAGDIFFPEIGDEVVVGFVENDPRYPIILGSLYSKGKVPPVVPADNNNYTKAIYTKSQLKVTFDDMNKVITIATPGGNTITMSDTAMGIQITDMNQNTIKTSASGIEITSVANMTLQATGTITLNGTGGVNVTTPANVAVSGMNIANTATTAFAATGTSTAQLTSGGVVTVLGATVMIN</sequence>
<dbReference type="InterPro" id="IPR006533">
    <property type="entry name" value="T6SS_Vgr_RhsGE"/>
</dbReference>
<dbReference type="SUPFAM" id="SSF69279">
    <property type="entry name" value="Phage tail proteins"/>
    <property type="match status" value="1"/>
</dbReference>
<dbReference type="Gene3D" id="2.40.50.230">
    <property type="entry name" value="Gp5 N-terminal domain"/>
    <property type="match status" value="1"/>
</dbReference>
<feature type="domain" description="Gp5/Type VI secretion system Vgr protein OB-fold" evidence="1">
    <location>
        <begin position="384"/>
        <end position="458"/>
    </location>
</feature>
<dbReference type="InterPro" id="IPR037026">
    <property type="entry name" value="Vgr_OB-fold_dom_sf"/>
</dbReference>
<dbReference type="NCBIfam" id="TIGR01646">
    <property type="entry name" value="vgr_GE"/>
    <property type="match status" value="1"/>
</dbReference>
<dbReference type="AlphaFoldDB" id="A0A1H7YM92"/>
<protein>
    <submittedName>
        <fullName evidence="2">Rhs element Vgr protein</fullName>
    </submittedName>
</protein>
<keyword evidence="3" id="KW-1185">Reference proteome</keyword>
<dbReference type="InterPro" id="IPR006531">
    <property type="entry name" value="Gp5/Vgr_OB"/>
</dbReference>
<evidence type="ECO:0000313" key="3">
    <source>
        <dbReference type="Proteomes" id="UP000198984"/>
    </source>
</evidence>
<organism evidence="2 3">
    <name type="scientific">Chitinophaga rupis</name>
    <dbReference type="NCBI Taxonomy" id="573321"/>
    <lineage>
        <taxon>Bacteria</taxon>
        <taxon>Pseudomonadati</taxon>
        <taxon>Bacteroidota</taxon>
        <taxon>Chitinophagia</taxon>
        <taxon>Chitinophagales</taxon>
        <taxon>Chitinophagaceae</taxon>
        <taxon>Chitinophaga</taxon>
    </lineage>
</organism>
<dbReference type="RefSeq" id="WP_089915569.1">
    <property type="nucleotide sequence ID" value="NZ_FOBB01000004.1"/>
</dbReference>
<dbReference type="EMBL" id="FOBB01000004">
    <property type="protein sequence ID" value="SEM46427.1"/>
    <property type="molecule type" value="Genomic_DNA"/>
</dbReference>
<accession>A0A1H7YM92</accession>
<dbReference type="Pfam" id="PF04717">
    <property type="entry name" value="Phage_base_V"/>
    <property type="match status" value="1"/>
</dbReference>
<dbReference type="OrthoDB" id="1907165at2"/>
<gene>
    <name evidence="2" type="ORF">SAMN04488505_104472</name>
</gene>
<dbReference type="Proteomes" id="UP000198984">
    <property type="component" value="Unassembled WGS sequence"/>
</dbReference>
<evidence type="ECO:0000259" key="1">
    <source>
        <dbReference type="Pfam" id="PF04717"/>
    </source>
</evidence>